<evidence type="ECO:0008006" key="4">
    <source>
        <dbReference type="Google" id="ProtNLM"/>
    </source>
</evidence>
<dbReference type="RefSeq" id="WP_151618695.1">
    <property type="nucleotide sequence ID" value="NZ_WBXO01000002.1"/>
</dbReference>
<evidence type="ECO:0000313" key="2">
    <source>
        <dbReference type="EMBL" id="KAB2953748.1"/>
    </source>
</evidence>
<protein>
    <recommendedName>
        <fullName evidence="4">MORN repeat-containing protein</fullName>
    </recommendedName>
</protein>
<gene>
    <name evidence="2" type="ORF">F9B85_03780</name>
</gene>
<dbReference type="Proteomes" id="UP000468766">
    <property type="component" value="Unassembled WGS sequence"/>
</dbReference>
<keyword evidence="1" id="KW-1133">Transmembrane helix</keyword>
<sequence>MTSSTYIGLYLAVLTIEATIILAYFIYRLERNNEKRAEIEEIKRVKRTLFVLLENGIHRAVKSKYVNDWETFDFIRITDNHIGMIAAIGHLLSEEEFLYFNKIMETLKDIADHEKNGDPWDAKRSVDKLLRLITVPVYPMYYFYMKSLSNFDDIMSKEAIQIFNLLDVSNKRTFTNGVKYSSKGKKVFEILPDNRYKVYDESENIICDALFDENGIVEGKAKIFHEEGFLEYEGCFNAGKRSGQGVEYLLNGKKGKEGDWQEDQLVNGIIYDVKLDISGEILGNTIQQIESTSDLYELKRCSSEMMVGDLQVADGTRTVVEGSIMKKASEFLKA</sequence>
<dbReference type="EMBL" id="WBXO01000002">
    <property type="protein sequence ID" value="KAB2953748.1"/>
    <property type="molecule type" value="Genomic_DNA"/>
</dbReference>
<keyword evidence="1" id="KW-0812">Transmembrane</keyword>
<keyword evidence="1" id="KW-0472">Membrane</keyword>
<evidence type="ECO:0000256" key="1">
    <source>
        <dbReference type="SAM" id="Phobius"/>
    </source>
</evidence>
<comment type="caution">
    <text evidence="2">The sequence shown here is derived from an EMBL/GenBank/DDBJ whole genome shotgun (WGS) entry which is preliminary data.</text>
</comment>
<proteinExistence type="predicted"/>
<dbReference type="SUPFAM" id="SSF82185">
    <property type="entry name" value="Histone H3 K4-specific methyltransferase SET7/9 N-terminal domain"/>
    <property type="match status" value="1"/>
</dbReference>
<reference evidence="2 3" key="1">
    <citation type="submission" date="2019-10" db="EMBL/GenBank/DDBJ databases">
        <title>Whole-genome sequence of the extremophile Heliorestis acidaminivorans DSM 24790.</title>
        <authorList>
            <person name="Kyndt J.A."/>
            <person name="Meyer T.E."/>
        </authorList>
    </citation>
    <scope>NUCLEOTIDE SEQUENCE [LARGE SCALE GENOMIC DNA]</scope>
    <source>
        <strain evidence="2 3">DSM 24790</strain>
    </source>
</reference>
<dbReference type="OrthoDB" id="7059515at2"/>
<dbReference type="AlphaFoldDB" id="A0A6I0F8C2"/>
<accession>A0A6I0F8C2</accession>
<evidence type="ECO:0000313" key="3">
    <source>
        <dbReference type="Proteomes" id="UP000468766"/>
    </source>
</evidence>
<organism evidence="2 3">
    <name type="scientific">Heliorestis acidaminivorans</name>
    <dbReference type="NCBI Taxonomy" id="553427"/>
    <lineage>
        <taxon>Bacteria</taxon>
        <taxon>Bacillati</taxon>
        <taxon>Bacillota</taxon>
        <taxon>Clostridia</taxon>
        <taxon>Eubacteriales</taxon>
        <taxon>Heliobacteriaceae</taxon>
        <taxon>Heliorestis</taxon>
    </lineage>
</organism>
<dbReference type="Gene3D" id="2.20.110.10">
    <property type="entry name" value="Histone H3 K4-specific methyltransferase SET7/9 N-terminal domain"/>
    <property type="match status" value="1"/>
</dbReference>
<name>A0A6I0F8C2_9FIRM</name>
<feature type="transmembrane region" description="Helical" evidence="1">
    <location>
        <begin position="6"/>
        <end position="27"/>
    </location>
</feature>
<keyword evidence="3" id="KW-1185">Reference proteome</keyword>